<dbReference type="AlphaFoldDB" id="A0A5S3XQV8"/>
<dbReference type="OrthoDB" id="6307429at2"/>
<accession>A0A5S3XQV8</accession>
<keyword evidence="5" id="KW-1133">Transmembrane helix</keyword>
<dbReference type="Gene3D" id="1.10.10.10">
    <property type="entry name" value="Winged helix-like DNA-binding domain superfamily/Winged helix DNA-binding domain"/>
    <property type="match status" value="1"/>
</dbReference>
<reference evidence="8" key="3">
    <citation type="submission" date="2019-09" db="EMBL/GenBank/DDBJ databases">
        <title>Co-occurence of chitin degradation, pigmentation and bioactivity in marine Pseudoalteromonas.</title>
        <authorList>
            <person name="Sonnenschein E.C."/>
            <person name="Bech P.K."/>
        </authorList>
    </citation>
    <scope>NUCLEOTIDE SEQUENCE</scope>
    <source>
        <strain evidence="8">S2231</strain>
    </source>
</reference>
<dbReference type="CDD" id="cd00383">
    <property type="entry name" value="trans_reg_C"/>
    <property type="match status" value="1"/>
</dbReference>
<dbReference type="InterPro" id="IPR016032">
    <property type="entry name" value="Sig_transdc_resp-reg_C-effctor"/>
</dbReference>
<keyword evidence="3" id="KW-1015">Disulfide bond</keyword>
<dbReference type="InterPro" id="IPR006558">
    <property type="entry name" value="LamG-like"/>
</dbReference>
<feature type="transmembrane region" description="Helical" evidence="5">
    <location>
        <begin position="137"/>
        <end position="155"/>
    </location>
</feature>
<keyword evidence="1" id="KW-0732">Signal</keyword>
<dbReference type="GO" id="GO:0000160">
    <property type="term" value="P:phosphorelay signal transduction system"/>
    <property type="evidence" value="ECO:0007669"/>
    <property type="project" value="InterPro"/>
</dbReference>
<gene>
    <name evidence="8" type="ORF">CWB96_12975</name>
    <name evidence="7" type="ORF">CWB97_19065</name>
</gene>
<keyword evidence="9" id="KW-1185">Reference proteome</keyword>
<comment type="caution">
    <text evidence="8">The sequence shown here is derived from an EMBL/GenBank/DDBJ whole genome shotgun (WGS) entry which is preliminary data.</text>
</comment>
<dbReference type="GO" id="GO:0006355">
    <property type="term" value="P:regulation of DNA-templated transcription"/>
    <property type="evidence" value="ECO:0007669"/>
    <property type="project" value="InterPro"/>
</dbReference>
<evidence type="ECO:0000256" key="2">
    <source>
        <dbReference type="ARBA" id="ARBA00023125"/>
    </source>
</evidence>
<evidence type="ECO:0000256" key="3">
    <source>
        <dbReference type="ARBA" id="ARBA00023157"/>
    </source>
</evidence>
<evidence type="ECO:0000256" key="1">
    <source>
        <dbReference type="ARBA" id="ARBA00022729"/>
    </source>
</evidence>
<organism evidence="8 10">
    <name type="scientific">Pseudoalteromonas citrea</name>
    <dbReference type="NCBI Taxonomy" id="43655"/>
    <lineage>
        <taxon>Bacteria</taxon>
        <taxon>Pseudomonadati</taxon>
        <taxon>Pseudomonadota</taxon>
        <taxon>Gammaproteobacteria</taxon>
        <taxon>Alteromonadales</taxon>
        <taxon>Pseudoalteromonadaceae</taxon>
        <taxon>Pseudoalteromonas</taxon>
    </lineage>
</organism>
<evidence type="ECO:0000256" key="5">
    <source>
        <dbReference type="SAM" id="Phobius"/>
    </source>
</evidence>
<dbReference type="Proteomes" id="UP000305730">
    <property type="component" value="Unassembled WGS sequence"/>
</dbReference>
<dbReference type="EMBL" id="PNCK01000086">
    <property type="protein sequence ID" value="TMP40239.1"/>
    <property type="molecule type" value="Genomic_DNA"/>
</dbReference>
<evidence type="ECO:0000256" key="4">
    <source>
        <dbReference type="PROSITE-ProRule" id="PRU01091"/>
    </source>
</evidence>
<evidence type="ECO:0000313" key="10">
    <source>
        <dbReference type="Proteomes" id="UP000307706"/>
    </source>
</evidence>
<name>A0A5S3XQV8_9GAMM</name>
<dbReference type="InterPro" id="IPR001867">
    <property type="entry name" value="OmpR/PhoB-type_DNA-bd"/>
</dbReference>
<keyword evidence="5" id="KW-0812">Transmembrane</keyword>
<dbReference type="SUPFAM" id="SSF49899">
    <property type="entry name" value="Concanavalin A-like lectins/glucanases"/>
    <property type="match status" value="1"/>
</dbReference>
<feature type="DNA-binding region" description="OmpR/PhoB-type" evidence="4">
    <location>
        <begin position="14"/>
        <end position="115"/>
    </location>
</feature>
<dbReference type="Pfam" id="PF13385">
    <property type="entry name" value="Laminin_G_3"/>
    <property type="match status" value="1"/>
</dbReference>
<dbReference type="Gene3D" id="2.60.120.200">
    <property type="match status" value="1"/>
</dbReference>
<dbReference type="EMBL" id="PNCL01000061">
    <property type="protein sequence ID" value="TMP58009.1"/>
    <property type="molecule type" value="Genomic_DNA"/>
</dbReference>
<evidence type="ECO:0000313" key="7">
    <source>
        <dbReference type="EMBL" id="TMP40239.1"/>
    </source>
</evidence>
<dbReference type="PROSITE" id="PS51755">
    <property type="entry name" value="OMPR_PHOB"/>
    <property type="match status" value="1"/>
</dbReference>
<protein>
    <recommendedName>
        <fullName evidence="6">OmpR/PhoB-type domain-containing protein</fullName>
    </recommendedName>
</protein>
<evidence type="ECO:0000259" key="6">
    <source>
        <dbReference type="PROSITE" id="PS51755"/>
    </source>
</evidence>
<reference evidence="8 10" key="1">
    <citation type="submission" date="2017-12" db="EMBL/GenBank/DDBJ databases">
        <authorList>
            <person name="Paulsen S."/>
            <person name="Gram L.K."/>
        </authorList>
    </citation>
    <scope>NUCLEOTIDE SEQUENCE [LARGE SCALE GENOMIC DNA]</scope>
    <source>
        <strain evidence="8 10">S2231</strain>
        <strain evidence="7">S2233</strain>
    </source>
</reference>
<dbReference type="InterPro" id="IPR013320">
    <property type="entry name" value="ConA-like_dom_sf"/>
</dbReference>
<dbReference type="SUPFAM" id="SSF46894">
    <property type="entry name" value="C-terminal effector domain of the bipartite response regulators"/>
    <property type="match status" value="1"/>
</dbReference>
<sequence length="379" mass="43075">MREQPEQESNMTTTPQKYIGVWVYDLYVCFTERKVFRDNLDLNLSDLSYNLLICLIIKSPTPLSSRELLNLVWGKVITADENVKQRISILRKQLEHPEQYSYIKNRRGYGYYIDAPLKWKKRNLTQALESKNIKIKVAAISLFSFIISIILLSALTSDDINSIHIAKITPQSIHLATETEDLAFCLDGFDDYIEIANQDILDVGFGDFSITTWIRTAALGQHVIIDKRYENQVSNVQGYVFYIDDGYIALQLADGGGTWYCQEENSSCTFYDSQAFAADNQWHHVAVTIDRDKVDGIRFYLNGEHIDSHDPTNRQGSLSNSMPLRIGSRSSYISGLFQGAIGEVVLHHKALAPQEVQALFDTGNNRHCYNIAHKGGKML</sequence>
<reference evidence="9 10" key="2">
    <citation type="submission" date="2019-06" db="EMBL/GenBank/DDBJ databases">
        <title>Co-occurence of chitin degradation, pigmentation and bioactivity in marine Pseudoalteromonas.</title>
        <authorList>
            <person name="Sonnenschein E.C."/>
            <person name="Bech P.K."/>
        </authorList>
    </citation>
    <scope>NUCLEOTIDE SEQUENCE [LARGE SCALE GENOMIC DNA]</scope>
    <source>
        <strain evidence="10">S2231</strain>
        <strain evidence="7 9">S2233</strain>
    </source>
</reference>
<evidence type="ECO:0000313" key="8">
    <source>
        <dbReference type="EMBL" id="TMP58009.1"/>
    </source>
</evidence>
<dbReference type="SMART" id="SM00560">
    <property type="entry name" value="LamGL"/>
    <property type="match status" value="1"/>
</dbReference>
<dbReference type="SMART" id="SM00862">
    <property type="entry name" value="Trans_reg_C"/>
    <property type="match status" value="1"/>
</dbReference>
<dbReference type="Pfam" id="PF00486">
    <property type="entry name" value="Trans_reg_C"/>
    <property type="match status" value="1"/>
</dbReference>
<dbReference type="Proteomes" id="UP000307706">
    <property type="component" value="Unassembled WGS sequence"/>
</dbReference>
<proteinExistence type="predicted"/>
<dbReference type="InterPro" id="IPR036388">
    <property type="entry name" value="WH-like_DNA-bd_sf"/>
</dbReference>
<keyword evidence="2 4" id="KW-0238">DNA-binding</keyword>
<keyword evidence="5" id="KW-0472">Membrane</keyword>
<dbReference type="GO" id="GO:0003677">
    <property type="term" value="F:DNA binding"/>
    <property type="evidence" value="ECO:0007669"/>
    <property type="project" value="UniProtKB-UniRule"/>
</dbReference>
<evidence type="ECO:0000313" key="9">
    <source>
        <dbReference type="Proteomes" id="UP000305730"/>
    </source>
</evidence>
<feature type="domain" description="OmpR/PhoB-type" evidence="6">
    <location>
        <begin position="14"/>
        <end position="115"/>
    </location>
</feature>